<proteinExistence type="predicted"/>
<gene>
    <name evidence="1" type="ORF">SFRICE_027437</name>
</gene>
<accession>A0A2H1VC01</accession>
<name>A0A2H1VC01_SPOFR</name>
<sequence>MGVGRDNGKPIAMILTHLFRFINSHQSFHACSSVKGTLNLALLYVANSGGHATSSLEGTGYTTTGTSRGFCPIFNILRLYSVGGKSCLGAVGAEFEIMIC</sequence>
<dbReference type="EMBL" id="ODYU01001748">
    <property type="protein sequence ID" value="SOQ38373.1"/>
    <property type="molecule type" value="Genomic_DNA"/>
</dbReference>
<evidence type="ECO:0000313" key="1">
    <source>
        <dbReference type="EMBL" id="SOQ38373.1"/>
    </source>
</evidence>
<protein>
    <submittedName>
        <fullName evidence="1">SFRICE_027437</fullName>
    </submittedName>
</protein>
<dbReference type="AlphaFoldDB" id="A0A2H1VC01"/>
<reference evidence="1" key="1">
    <citation type="submission" date="2016-07" db="EMBL/GenBank/DDBJ databases">
        <authorList>
            <person name="Bretaudeau A."/>
        </authorList>
    </citation>
    <scope>NUCLEOTIDE SEQUENCE</scope>
    <source>
        <strain evidence="1">Rice</strain>
        <tissue evidence="1">Whole body</tissue>
    </source>
</reference>
<organism evidence="1">
    <name type="scientific">Spodoptera frugiperda</name>
    <name type="common">Fall armyworm</name>
    <dbReference type="NCBI Taxonomy" id="7108"/>
    <lineage>
        <taxon>Eukaryota</taxon>
        <taxon>Metazoa</taxon>
        <taxon>Ecdysozoa</taxon>
        <taxon>Arthropoda</taxon>
        <taxon>Hexapoda</taxon>
        <taxon>Insecta</taxon>
        <taxon>Pterygota</taxon>
        <taxon>Neoptera</taxon>
        <taxon>Endopterygota</taxon>
        <taxon>Lepidoptera</taxon>
        <taxon>Glossata</taxon>
        <taxon>Ditrysia</taxon>
        <taxon>Noctuoidea</taxon>
        <taxon>Noctuidae</taxon>
        <taxon>Amphipyrinae</taxon>
        <taxon>Spodoptera</taxon>
    </lineage>
</organism>